<dbReference type="RefSeq" id="WP_188904512.1">
    <property type="nucleotide sequence ID" value="NZ_BMOM01000019.1"/>
</dbReference>
<dbReference type="EMBL" id="BMOM01000019">
    <property type="protein sequence ID" value="GGM13855.1"/>
    <property type="molecule type" value="Genomic_DNA"/>
</dbReference>
<name>A0ABQ2GUF6_9DEIO</name>
<reference evidence="3" key="1">
    <citation type="journal article" date="2019" name="Int. J. Syst. Evol. Microbiol.">
        <title>The Global Catalogue of Microorganisms (GCM) 10K type strain sequencing project: providing services to taxonomists for standard genome sequencing and annotation.</title>
        <authorList>
            <consortium name="The Broad Institute Genomics Platform"/>
            <consortium name="The Broad Institute Genome Sequencing Center for Infectious Disease"/>
            <person name="Wu L."/>
            <person name="Ma J."/>
        </authorList>
    </citation>
    <scope>NUCLEOTIDE SEQUENCE [LARGE SCALE GENOMIC DNA]</scope>
    <source>
        <strain evidence="3">JCM 15443</strain>
    </source>
</reference>
<keyword evidence="3" id="KW-1185">Reference proteome</keyword>
<accession>A0ABQ2GUF6</accession>
<keyword evidence="1" id="KW-0732">Signal</keyword>
<feature type="chain" id="PRO_5046770024" evidence="1">
    <location>
        <begin position="23"/>
        <end position="159"/>
    </location>
</feature>
<feature type="signal peptide" evidence="1">
    <location>
        <begin position="1"/>
        <end position="22"/>
    </location>
</feature>
<evidence type="ECO:0000313" key="2">
    <source>
        <dbReference type="EMBL" id="GGM13855.1"/>
    </source>
</evidence>
<sequence length="159" mass="16974">MSRLSLLPLAGLLLLSSGLGRAGAEHLAPNLRSFKTVCVSGAFEEQGKENDAITDKLLGRMLDILDAAGIAVEEGCKLEGSVGGKTQLNLYYTFATTPSGTVYDAALEGWLAAAAPYQEVTLWRDSYFGGMDAGTGALQAADMLDELLRDFIKEWDSVH</sequence>
<gene>
    <name evidence="2" type="ORF">GCM10010841_23080</name>
</gene>
<comment type="caution">
    <text evidence="2">The sequence shown here is derived from an EMBL/GenBank/DDBJ whole genome shotgun (WGS) entry which is preliminary data.</text>
</comment>
<dbReference type="Proteomes" id="UP000661918">
    <property type="component" value="Unassembled WGS sequence"/>
</dbReference>
<organism evidence="2 3">
    <name type="scientific">Deinococcus aerophilus</name>
    <dbReference type="NCBI Taxonomy" id="522488"/>
    <lineage>
        <taxon>Bacteria</taxon>
        <taxon>Thermotogati</taxon>
        <taxon>Deinococcota</taxon>
        <taxon>Deinococci</taxon>
        <taxon>Deinococcales</taxon>
        <taxon>Deinococcaceae</taxon>
        <taxon>Deinococcus</taxon>
    </lineage>
</organism>
<proteinExistence type="predicted"/>
<evidence type="ECO:0000313" key="3">
    <source>
        <dbReference type="Proteomes" id="UP000661918"/>
    </source>
</evidence>
<protein>
    <submittedName>
        <fullName evidence="2">Uncharacterized protein</fullName>
    </submittedName>
</protein>
<evidence type="ECO:0000256" key="1">
    <source>
        <dbReference type="SAM" id="SignalP"/>
    </source>
</evidence>